<dbReference type="SUPFAM" id="SSF50729">
    <property type="entry name" value="PH domain-like"/>
    <property type="match status" value="1"/>
</dbReference>
<reference evidence="2" key="1">
    <citation type="submission" date="2014-12" db="EMBL/GenBank/DDBJ databases">
        <title>Insight into the proteome of Arion vulgaris.</title>
        <authorList>
            <person name="Aradska J."/>
            <person name="Bulat T."/>
            <person name="Smidak R."/>
            <person name="Sarate P."/>
            <person name="Gangsoo J."/>
            <person name="Sialana F."/>
            <person name="Bilban M."/>
            <person name="Lubec G."/>
        </authorList>
    </citation>
    <scope>NUCLEOTIDE SEQUENCE</scope>
    <source>
        <tissue evidence="2">Skin</tissue>
    </source>
</reference>
<dbReference type="InterPro" id="IPR006020">
    <property type="entry name" value="PTB/PI_dom"/>
</dbReference>
<protein>
    <recommendedName>
        <fullName evidence="1">PID domain-containing protein</fullName>
    </recommendedName>
</protein>
<proteinExistence type="predicted"/>
<dbReference type="CDD" id="cd00934">
    <property type="entry name" value="PTB"/>
    <property type="match status" value="1"/>
</dbReference>
<organism evidence="2">
    <name type="scientific">Arion vulgaris</name>
    <dbReference type="NCBI Taxonomy" id="1028688"/>
    <lineage>
        <taxon>Eukaryota</taxon>
        <taxon>Metazoa</taxon>
        <taxon>Spiralia</taxon>
        <taxon>Lophotrochozoa</taxon>
        <taxon>Mollusca</taxon>
        <taxon>Gastropoda</taxon>
        <taxon>Heterobranchia</taxon>
        <taxon>Euthyneura</taxon>
        <taxon>Panpulmonata</taxon>
        <taxon>Eupulmonata</taxon>
        <taxon>Stylommatophora</taxon>
        <taxon>Helicina</taxon>
        <taxon>Arionoidea</taxon>
        <taxon>Arionidae</taxon>
        <taxon>Arion</taxon>
    </lineage>
</organism>
<accession>A0A0B6YXG0</accession>
<gene>
    <name evidence="2" type="primary">ORF41059</name>
</gene>
<dbReference type="InterPro" id="IPR011993">
    <property type="entry name" value="PH-like_dom_sf"/>
</dbReference>
<dbReference type="Gene3D" id="2.30.29.30">
    <property type="entry name" value="Pleckstrin-homology domain (PH domain)/Phosphotyrosine-binding domain (PTB)"/>
    <property type="match status" value="1"/>
</dbReference>
<name>A0A0B6YXG0_9EUPU</name>
<feature type="non-terminal residue" evidence="2">
    <location>
        <position position="1"/>
    </location>
</feature>
<feature type="non-terminal residue" evidence="2">
    <location>
        <position position="166"/>
    </location>
</feature>
<feature type="domain" description="PID" evidence="1">
    <location>
        <begin position="3"/>
        <end position="89"/>
    </location>
</feature>
<dbReference type="Pfam" id="PF00640">
    <property type="entry name" value="PID"/>
    <property type="match status" value="1"/>
</dbReference>
<sequence length="166" mass="18605">NSVQDVILEVVEDTVRVTRQEPGQDKELLLFEHHLKDVTRFAKLHQDPKCFAYLTRDQQGTTCLSCHVYTADSESQIAQIFQVFRASFKCIINKTGQTTGQPWVDSSNQVTDGGDSKSLLFEVKFVGRVKVDSKKVTSDDVDALAEKISTKLETREQVLADAPVND</sequence>
<evidence type="ECO:0000259" key="1">
    <source>
        <dbReference type="Pfam" id="PF00640"/>
    </source>
</evidence>
<dbReference type="AlphaFoldDB" id="A0A0B6YXG0"/>
<dbReference type="EMBL" id="HACG01014154">
    <property type="protein sequence ID" value="CEK61019.1"/>
    <property type="molecule type" value="Transcribed_RNA"/>
</dbReference>
<evidence type="ECO:0000313" key="2">
    <source>
        <dbReference type="EMBL" id="CEK61019.1"/>
    </source>
</evidence>